<dbReference type="KEGG" id="orn:DV701_15765"/>
<sequence length="293" mass="31861">MPWTPLHASLGEPSGVLDFALIERACAESLPERTDLDWKRQLPLTAPKSEHKAKQAQQIELAKDIAAMANSGGGMIVYGISETTRAGTSAAETIVPVGIVDETITRDVRRVAGNLVYPPVVGLDLIPLAPQDDAAGGVLVLLVPDSADRPHLVHPSNGQDWFGAPYRHGPDTEWMVERQIAAAYTERQSGRRRQIEEFDTRFAEFTDTLAQGTDLRWVVAYAVPDQPSTRPMALSRAKAHAIIEQAWASPITRGFAAADITRSGSDSSGAEALHPRGHPAHQRSRLRQSTSTR</sequence>
<gene>
    <name evidence="3" type="ORF">DV701_15765</name>
</gene>
<evidence type="ECO:0000256" key="1">
    <source>
        <dbReference type="SAM" id="MobiDB-lite"/>
    </source>
</evidence>
<evidence type="ECO:0000259" key="2">
    <source>
        <dbReference type="Pfam" id="PF04326"/>
    </source>
</evidence>
<feature type="compositionally biased region" description="Basic residues" evidence="1">
    <location>
        <begin position="275"/>
        <end position="286"/>
    </location>
</feature>
<dbReference type="EMBL" id="CP031229">
    <property type="protein sequence ID" value="AXH97374.1"/>
    <property type="molecule type" value="Genomic_DNA"/>
</dbReference>
<dbReference type="Gene3D" id="3.30.950.30">
    <property type="entry name" value="Schlafen, AAA domain"/>
    <property type="match status" value="1"/>
</dbReference>
<dbReference type="GO" id="GO:0005524">
    <property type="term" value="F:ATP binding"/>
    <property type="evidence" value="ECO:0007669"/>
    <property type="project" value="UniProtKB-KW"/>
</dbReference>
<dbReference type="OrthoDB" id="3188432at2"/>
<name>A0A345NQR6_9MICO</name>
<dbReference type="AlphaFoldDB" id="A0A345NQR6"/>
<dbReference type="Proteomes" id="UP000253790">
    <property type="component" value="Chromosome"/>
</dbReference>
<keyword evidence="3" id="KW-0547">Nucleotide-binding</keyword>
<feature type="region of interest" description="Disordered" evidence="1">
    <location>
        <begin position="260"/>
        <end position="293"/>
    </location>
</feature>
<evidence type="ECO:0000313" key="3">
    <source>
        <dbReference type="EMBL" id="AXH97374.1"/>
    </source>
</evidence>
<dbReference type="InterPro" id="IPR007421">
    <property type="entry name" value="Schlafen_AlbA_2_dom"/>
</dbReference>
<proteinExistence type="predicted"/>
<accession>A0A345NQR6</accession>
<keyword evidence="4" id="KW-1185">Reference proteome</keyword>
<evidence type="ECO:0000313" key="4">
    <source>
        <dbReference type="Proteomes" id="UP000253790"/>
    </source>
</evidence>
<dbReference type="InterPro" id="IPR038461">
    <property type="entry name" value="Schlafen_AlbA_2_dom_sf"/>
</dbReference>
<dbReference type="Pfam" id="PF04326">
    <property type="entry name" value="SLFN_AlbA_2"/>
    <property type="match status" value="1"/>
</dbReference>
<organism evidence="3 4">
    <name type="scientific">Ornithinimicrobium avium</name>
    <dbReference type="NCBI Taxonomy" id="2283195"/>
    <lineage>
        <taxon>Bacteria</taxon>
        <taxon>Bacillati</taxon>
        <taxon>Actinomycetota</taxon>
        <taxon>Actinomycetes</taxon>
        <taxon>Micrococcales</taxon>
        <taxon>Ornithinimicrobiaceae</taxon>
        <taxon>Ornithinimicrobium</taxon>
    </lineage>
</organism>
<keyword evidence="3" id="KW-0067">ATP-binding</keyword>
<feature type="domain" description="Schlafen AlbA-2" evidence="2">
    <location>
        <begin position="35"/>
        <end position="154"/>
    </location>
</feature>
<protein>
    <submittedName>
        <fullName evidence="3">ATP-binding protein</fullName>
    </submittedName>
</protein>
<reference evidence="3 4" key="1">
    <citation type="submission" date="2018-07" db="EMBL/GenBank/DDBJ databases">
        <title>Complete genome sequencing of Ornithinimicrobium sp. AMA3305.</title>
        <authorList>
            <person name="Bae J.-W."/>
        </authorList>
    </citation>
    <scope>NUCLEOTIDE SEQUENCE [LARGE SCALE GENOMIC DNA]</scope>
    <source>
        <strain evidence="3 4">AMA3305</strain>
    </source>
</reference>